<accession>A0ABY9WGE8</accession>
<evidence type="ECO:0000313" key="2">
    <source>
        <dbReference type="Proteomes" id="UP001611383"/>
    </source>
</evidence>
<dbReference type="RefSeq" id="WP_395813044.1">
    <property type="nucleotide sequence ID" value="NZ_CP043494.1"/>
</dbReference>
<proteinExistence type="predicted"/>
<dbReference type="Proteomes" id="UP001611383">
    <property type="component" value="Chromosome"/>
</dbReference>
<protein>
    <submittedName>
        <fullName evidence="1">Uncharacterized protein</fullName>
    </submittedName>
</protein>
<name>A0ABY9WGE8_9BACT</name>
<reference evidence="1 2" key="1">
    <citation type="submission" date="2019-08" db="EMBL/GenBank/DDBJ databases">
        <title>Archangium and Cystobacter genomes.</title>
        <authorList>
            <person name="Chen I.-C.K."/>
            <person name="Wielgoss S."/>
        </authorList>
    </citation>
    <scope>NUCLEOTIDE SEQUENCE [LARGE SCALE GENOMIC DNA]</scope>
    <source>
        <strain evidence="1 2">Cbm 6</strain>
    </source>
</reference>
<organism evidence="1 2">
    <name type="scientific">Archangium minus</name>
    <dbReference type="NCBI Taxonomy" id="83450"/>
    <lineage>
        <taxon>Bacteria</taxon>
        <taxon>Pseudomonadati</taxon>
        <taxon>Myxococcota</taxon>
        <taxon>Myxococcia</taxon>
        <taxon>Myxococcales</taxon>
        <taxon>Cystobacterineae</taxon>
        <taxon>Archangiaceae</taxon>
        <taxon>Archangium</taxon>
    </lineage>
</organism>
<gene>
    <name evidence="1" type="ORF">F0U60_01275</name>
</gene>
<dbReference type="EMBL" id="CP043494">
    <property type="protein sequence ID" value="WNG42872.1"/>
    <property type="molecule type" value="Genomic_DNA"/>
</dbReference>
<sequence>MALPALALGWLLVASAPAVKYKASARIETITRSKLLTEQVFPASTKVLNDIILAPRLESTLYTNLLEVKFVYESQFLLRQVTKSNRALEFQQSVYTRTDYKIRRDLTLLAVHTTTLGKFPFEAYGGAGQINLPVNQPTTNANALSSGSAYIYTETAAGFLTSLGIKRLTIVGTLGWIVNGLLDPPVRPLRRGSAAYPQQRYPELRFQTIYGATRRDYLSFSVYGKDVSFSTGNRDAYLQFAPGLLHQFSPLVDLTVEPGIALGRVYPRRPDELPENRVMPTLETTLNAPVPIGHHWPVKAKVRARYVPYMDPLSTQLIPRADIGLDLEWKGRREAKILGKLRYARPLTSGIHSDDEETKMEVEPLYPLPLSRYLFLQGKGTFSWINHAVVGTQPVVQWYTSVGLVVRYDRGRL</sequence>
<keyword evidence="2" id="KW-1185">Reference proteome</keyword>
<evidence type="ECO:0000313" key="1">
    <source>
        <dbReference type="EMBL" id="WNG42872.1"/>
    </source>
</evidence>